<evidence type="ECO:0000256" key="8">
    <source>
        <dbReference type="SAM" id="SignalP"/>
    </source>
</evidence>
<evidence type="ECO:0000256" key="2">
    <source>
        <dbReference type="ARBA" id="ARBA00011028"/>
    </source>
</evidence>
<evidence type="ECO:0000256" key="6">
    <source>
        <dbReference type="RuleBase" id="RU003512"/>
    </source>
</evidence>
<dbReference type="PRINTS" id="PR00691">
    <property type="entry name" value="ADHESINB"/>
</dbReference>
<dbReference type="GO" id="GO:0046872">
    <property type="term" value="F:metal ion binding"/>
    <property type="evidence" value="ECO:0007669"/>
    <property type="project" value="UniProtKB-KW"/>
</dbReference>
<sequence length="298" mass="31378">MKTRNLLFALAGSLALSVGSMGAASAETVKVVASFSVLADVVKNVGGDHVEVTSLVPAEGDPHEFEPSPEDAKAVKAAAVTFVSGEGLETWFERLAKASGAEKAPVVVSEGIKTHSMDEDGETVPDPHVWNSIPNVLIWVGNIEKALATADPEDAAAFKANAAKYSAELKKLDAEIRKKVAAVPQDKRKVLTSHDAFGYYGEAYGVTFLSPLGISTETEASAAELAELIDQIKAEGIRVYFLENSNDSRLVKQVAAATGAEPGGELYPESLSAADGPVPTYLKLMQYNTDAIVSAISK</sequence>
<keyword evidence="4" id="KW-0479">Metal-binding</keyword>
<evidence type="ECO:0000256" key="7">
    <source>
        <dbReference type="SAM" id="Coils"/>
    </source>
</evidence>
<evidence type="ECO:0000313" key="10">
    <source>
        <dbReference type="Proteomes" id="UP000244081"/>
    </source>
</evidence>
<dbReference type="GO" id="GO:0030001">
    <property type="term" value="P:metal ion transport"/>
    <property type="evidence" value="ECO:0007669"/>
    <property type="project" value="InterPro"/>
</dbReference>
<keyword evidence="7" id="KW-0175">Coiled coil</keyword>
<feature type="coiled-coil region" evidence="7">
    <location>
        <begin position="155"/>
        <end position="182"/>
    </location>
</feature>
<evidence type="ECO:0000256" key="4">
    <source>
        <dbReference type="ARBA" id="ARBA00022723"/>
    </source>
</evidence>
<dbReference type="PANTHER" id="PTHR42953">
    <property type="entry name" value="HIGH-AFFINITY ZINC UPTAKE SYSTEM PROTEIN ZNUA-RELATED"/>
    <property type="match status" value="1"/>
</dbReference>
<evidence type="ECO:0000256" key="5">
    <source>
        <dbReference type="ARBA" id="ARBA00022729"/>
    </source>
</evidence>
<evidence type="ECO:0000313" key="9">
    <source>
        <dbReference type="EMBL" id="PTW58765.1"/>
    </source>
</evidence>
<dbReference type="InterPro" id="IPR050492">
    <property type="entry name" value="Bact_metal-bind_prot9"/>
</dbReference>
<comment type="similarity">
    <text evidence="2 6">Belongs to the bacterial solute-binding protein 9 family.</text>
</comment>
<dbReference type="AlphaFoldDB" id="A0A2T5V4T2"/>
<protein>
    <submittedName>
        <fullName evidence="9">Zinc/manganese transport system substrate-binding protein</fullName>
    </submittedName>
</protein>
<accession>A0A2T5V4T2</accession>
<dbReference type="EMBL" id="QAYG01000009">
    <property type="protein sequence ID" value="PTW58765.1"/>
    <property type="molecule type" value="Genomic_DNA"/>
</dbReference>
<reference evidence="9 10" key="1">
    <citation type="submission" date="2018-04" db="EMBL/GenBank/DDBJ databases">
        <title>Genomic Encyclopedia of Archaeal and Bacterial Type Strains, Phase II (KMG-II): from individual species to whole genera.</title>
        <authorList>
            <person name="Goeker M."/>
        </authorList>
    </citation>
    <scope>NUCLEOTIDE SEQUENCE [LARGE SCALE GENOMIC DNA]</scope>
    <source>
        <strain evidence="9 10">DSM 23382</strain>
    </source>
</reference>
<gene>
    <name evidence="9" type="ORF">C8N35_10968</name>
</gene>
<organism evidence="9 10">
    <name type="scientific">Breoghania corrubedonensis</name>
    <dbReference type="NCBI Taxonomy" id="665038"/>
    <lineage>
        <taxon>Bacteria</taxon>
        <taxon>Pseudomonadati</taxon>
        <taxon>Pseudomonadota</taxon>
        <taxon>Alphaproteobacteria</taxon>
        <taxon>Hyphomicrobiales</taxon>
        <taxon>Stappiaceae</taxon>
        <taxon>Breoghania</taxon>
    </lineage>
</organism>
<dbReference type="Gene3D" id="3.40.50.1980">
    <property type="entry name" value="Nitrogenase molybdenum iron protein domain"/>
    <property type="match status" value="2"/>
</dbReference>
<dbReference type="PANTHER" id="PTHR42953:SF1">
    <property type="entry name" value="METAL-BINDING PROTEIN HI_0362-RELATED"/>
    <property type="match status" value="1"/>
</dbReference>
<keyword evidence="5 8" id="KW-0732">Signal</keyword>
<dbReference type="InterPro" id="IPR006129">
    <property type="entry name" value="AdhesinB"/>
</dbReference>
<dbReference type="Proteomes" id="UP000244081">
    <property type="component" value="Unassembled WGS sequence"/>
</dbReference>
<feature type="signal peptide" evidence="8">
    <location>
        <begin position="1"/>
        <end position="26"/>
    </location>
</feature>
<proteinExistence type="inferred from homology"/>
<feature type="chain" id="PRO_5015725645" evidence="8">
    <location>
        <begin position="27"/>
        <end position="298"/>
    </location>
</feature>
<keyword evidence="3 6" id="KW-0813">Transport</keyword>
<comment type="subcellular location">
    <subcellularLocation>
        <location evidence="1">Cell envelope</location>
    </subcellularLocation>
</comment>
<dbReference type="InterPro" id="IPR006128">
    <property type="entry name" value="Lipoprotein_PsaA-like"/>
</dbReference>
<name>A0A2T5V4T2_9HYPH</name>
<dbReference type="SUPFAM" id="SSF53807">
    <property type="entry name" value="Helical backbone' metal receptor"/>
    <property type="match status" value="1"/>
</dbReference>
<evidence type="ECO:0000256" key="1">
    <source>
        <dbReference type="ARBA" id="ARBA00004196"/>
    </source>
</evidence>
<comment type="caution">
    <text evidence="9">The sequence shown here is derived from an EMBL/GenBank/DDBJ whole genome shotgun (WGS) entry which is preliminary data.</text>
</comment>
<dbReference type="GO" id="GO:0030313">
    <property type="term" value="C:cell envelope"/>
    <property type="evidence" value="ECO:0007669"/>
    <property type="project" value="UniProtKB-SubCell"/>
</dbReference>
<dbReference type="PRINTS" id="PR00690">
    <property type="entry name" value="ADHESNFAMILY"/>
</dbReference>
<dbReference type="Pfam" id="PF01297">
    <property type="entry name" value="ZnuA"/>
    <property type="match status" value="1"/>
</dbReference>
<dbReference type="GO" id="GO:0007155">
    <property type="term" value="P:cell adhesion"/>
    <property type="evidence" value="ECO:0007669"/>
    <property type="project" value="InterPro"/>
</dbReference>
<keyword evidence="10" id="KW-1185">Reference proteome</keyword>
<evidence type="ECO:0000256" key="3">
    <source>
        <dbReference type="ARBA" id="ARBA00022448"/>
    </source>
</evidence>
<dbReference type="InterPro" id="IPR006127">
    <property type="entry name" value="ZnuA-like"/>
</dbReference>